<evidence type="ECO:0000313" key="15">
    <source>
        <dbReference type="Proteomes" id="UP001482520"/>
    </source>
</evidence>
<protein>
    <recommendedName>
        <fullName evidence="10">Regulator of SigK</fullName>
    </recommendedName>
    <alternativeName>
        <fullName evidence="9">Sigma-K anti-sigma factor RskA</fullName>
    </alternativeName>
</protein>
<keyword evidence="7 11" id="KW-0472">Membrane</keyword>
<dbReference type="InterPro" id="IPR018764">
    <property type="entry name" value="RskA_C"/>
</dbReference>
<keyword evidence="6" id="KW-0805">Transcription regulation</keyword>
<dbReference type="Pfam" id="PF10099">
    <property type="entry name" value="RskA_C"/>
    <property type="match status" value="1"/>
</dbReference>
<dbReference type="InterPro" id="IPR041916">
    <property type="entry name" value="Anti_sigma_zinc_sf"/>
</dbReference>
<evidence type="ECO:0000256" key="11">
    <source>
        <dbReference type="SAM" id="Phobius"/>
    </source>
</evidence>
<keyword evidence="15" id="KW-1185">Reference proteome</keyword>
<evidence type="ECO:0000256" key="9">
    <source>
        <dbReference type="ARBA" id="ARBA00029829"/>
    </source>
</evidence>
<name>A0ABV1P113_9ACTN</name>
<evidence type="ECO:0000256" key="3">
    <source>
        <dbReference type="ARBA" id="ARBA00022475"/>
    </source>
</evidence>
<evidence type="ECO:0000256" key="8">
    <source>
        <dbReference type="ARBA" id="ARBA00023163"/>
    </source>
</evidence>
<feature type="domain" description="Anti-sigma K factor RskA C-terminal" evidence="12">
    <location>
        <begin position="101"/>
        <end position="234"/>
    </location>
</feature>
<evidence type="ECO:0000256" key="1">
    <source>
        <dbReference type="ARBA" id="ARBA00004167"/>
    </source>
</evidence>
<dbReference type="Proteomes" id="UP001482520">
    <property type="component" value="Unassembled WGS sequence"/>
</dbReference>
<keyword evidence="5 11" id="KW-1133">Transmembrane helix</keyword>
<feature type="domain" description="Putative zinc-finger" evidence="13">
    <location>
        <begin position="5"/>
        <end position="35"/>
    </location>
</feature>
<comment type="caution">
    <text evidence="14">The sequence shown here is derived from an EMBL/GenBank/DDBJ whole genome shotgun (WGS) entry which is preliminary data.</text>
</comment>
<reference evidence="14 15" key="1">
    <citation type="submission" date="2024-02" db="EMBL/GenBank/DDBJ databases">
        <title>Full genome sequence of Nocardioides kribbensis.</title>
        <authorList>
            <person name="Poletto B.L."/>
            <person name="Silva G."/>
            <person name="Galante D."/>
            <person name="Campos K.R."/>
            <person name="Santos M.B.N."/>
            <person name="Sacchi C.T."/>
        </authorList>
    </citation>
    <scope>NUCLEOTIDE SEQUENCE [LARGE SCALE GENOMIC DNA]</scope>
    <source>
        <strain evidence="14 15">O4R</strain>
    </source>
</reference>
<dbReference type="RefSeq" id="WP_349805062.1">
    <property type="nucleotide sequence ID" value="NZ_JBEGDP010000017.1"/>
</dbReference>
<sequence length="245" mass="25826">MSDSHALSGAYALDALDDLERAEFERHLATCPACRDEVDGLAEAASMMTEMSLSAPPPELRDRVLAGIATVRPMPPVVGEVRAEVTSLADRRDRRRFRGLLAAAAAAVVVAGTGGVVWTSAQDDTSTYTAAEAVQNADDAQRFRVQLAEGVDPDAEATVIRSEDLNRAIVTTVDMPPAPEGYVYELWLLRDGQYVAAGPMATDSDETVFSGQAADATGAAISIEEAGTQPVEPSDAVVGTVEFQA</sequence>
<evidence type="ECO:0000256" key="4">
    <source>
        <dbReference type="ARBA" id="ARBA00022692"/>
    </source>
</evidence>
<evidence type="ECO:0000256" key="2">
    <source>
        <dbReference type="ARBA" id="ARBA00004236"/>
    </source>
</evidence>
<keyword evidence="4 11" id="KW-0812">Transmembrane</keyword>
<evidence type="ECO:0000313" key="14">
    <source>
        <dbReference type="EMBL" id="MEQ7848462.1"/>
    </source>
</evidence>
<dbReference type="Gene3D" id="1.10.10.1320">
    <property type="entry name" value="Anti-sigma factor, zinc-finger domain"/>
    <property type="match status" value="1"/>
</dbReference>
<keyword evidence="3" id="KW-1003">Cell membrane</keyword>
<evidence type="ECO:0000256" key="10">
    <source>
        <dbReference type="ARBA" id="ARBA00030803"/>
    </source>
</evidence>
<dbReference type="EMBL" id="JBEGDP010000017">
    <property type="protein sequence ID" value="MEQ7848462.1"/>
    <property type="molecule type" value="Genomic_DNA"/>
</dbReference>
<keyword evidence="8" id="KW-0804">Transcription</keyword>
<dbReference type="InterPro" id="IPR051474">
    <property type="entry name" value="Anti-sigma-K/W_factor"/>
</dbReference>
<dbReference type="Pfam" id="PF13490">
    <property type="entry name" value="zf-HC2"/>
    <property type="match status" value="1"/>
</dbReference>
<dbReference type="InterPro" id="IPR027383">
    <property type="entry name" value="Znf_put"/>
</dbReference>
<accession>A0ABV1P113</accession>
<organism evidence="14 15">
    <name type="scientific">Nocardioides kribbensis</name>
    <dbReference type="NCBI Taxonomy" id="305517"/>
    <lineage>
        <taxon>Bacteria</taxon>
        <taxon>Bacillati</taxon>
        <taxon>Actinomycetota</taxon>
        <taxon>Actinomycetes</taxon>
        <taxon>Propionibacteriales</taxon>
        <taxon>Nocardioidaceae</taxon>
        <taxon>Nocardioides</taxon>
    </lineage>
</organism>
<proteinExistence type="predicted"/>
<evidence type="ECO:0000256" key="6">
    <source>
        <dbReference type="ARBA" id="ARBA00023015"/>
    </source>
</evidence>
<evidence type="ECO:0000259" key="13">
    <source>
        <dbReference type="Pfam" id="PF13490"/>
    </source>
</evidence>
<evidence type="ECO:0000256" key="5">
    <source>
        <dbReference type="ARBA" id="ARBA00022989"/>
    </source>
</evidence>
<evidence type="ECO:0000259" key="12">
    <source>
        <dbReference type="Pfam" id="PF10099"/>
    </source>
</evidence>
<evidence type="ECO:0000256" key="7">
    <source>
        <dbReference type="ARBA" id="ARBA00023136"/>
    </source>
</evidence>
<feature type="transmembrane region" description="Helical" evidence="11">
    <location>
        <begin position="100"/>
        <end position="118"/>
    </location>
</feature>
<dbReference type="PANTHER" id="PTHR37461:SF1">
    <property type="entry name" value="ANTI-SIGMA-K FACTOR RSKA"/>
    <property type="match status" value="1"/>
</dbReference>
<comment type="subcellular location">
    <subcellularLocation>
        <location evidence="2">Cell membrane</location>
    </subcellularLocation>
    <subcellularLocation>
        <location evidence="1">Membrane</location>
        <topology evidence="1">Single-pass membrane protein</topology>
    </subcellularLocation>
</comment>
<dbReference type="PANTHER" id="PTHR37461">
    <property type="entry name" value="ANTI-SIGMA-K FACTOR RSKA"/>
    <property type="match status" value="1"/>
</dbReference>
<gene>
    <name evidence="14" type="ORF">V6R90_14355</name>
</gene>